<name>A0A835RN78_VANPL</name>
<gene>
    <name evidence="1" type="ORF">HPP92_006240</name>
</gene>
<comment type="caution">
    <text evidence="1">The sequence shown here is derived from an EMBL/GenBank/DDBJ whole genome shotgun (WGS) entry which is preliminary data.</text>
</comment>
<organism evidence="1 2">
    <name type="scientific">Vanilla planifolia</name>
    <name type="common">Vanilla</name>
    <dbReference type="NCBI Taxonomy" id="51239"/>
    <lineage>
        <taxon>Eukaryota</taxon>
        <taxon>Viridiplantae</taxon>
        <taxon>Streptophyta</taxon>
        <taxon>Embryophyta</taxon>
        <taxon>Tracheophyta</taxon>
        <taxon>Spermatophyta</taxon>
        <taxon>Magnoliopsida</taxon>
        <taxon>Liliopsida</taxon>
        <taxon>Asparagales</taxon>
        <taxon>Orchidaceae</taxon>
        <taxon>Vanilloideae</taxon>
        <taxon>Vanilleae</taxon>
        <taxon>Vanilla</taxon>
    </lineage>
</organism>
<dbReference type="Proteomes" id="UP000639772">
    <property type="component" value="Unassembled WGS sequence"/>
</dbReference>
<dbReference type="EMBL" id="JADCNM010000002">
    <property type="protein sequence ID" value="KAG0495246.1"/>
    <property type="molecule type" value="Genomic_DNA"/>
</dbReference>
<evidence type="ECO:0000313" key="1">
    <source>
        <dbReference type="EMBL" id="KAG0495246.1"/>
    </source>
</evidence>
<dbReference type="AlphaFoldDB" id="A0A835RN78"/>
<proteinExistence type="predicted"/>
<protein>
    <submittedName>
        <fullName evidence="1">Uncharacterized protein</fullName>
    </submittedName>
</protein>
<reference evidence="1 2" key="1">
    <citation type="journal article" date="2020" name="Nat. Food">
        <title>A phased Vanilla planifolia genome enables genetic improvement of flavour and production.</title>
        <authorList>
            <person name="Hasing T."/>
            <person name="Tang H."/>
            <person name="Brym M."/>
            <person name="Khazi F."/>
            <person name="Huang T."/>
            <person name="Chambers A.H."/>
        </authorList>
    </citation>
    <scope>NUCLEOTIDE SEQUENCE [LARGE SCALE GENOMIC DNA]</scope>
    <source>
        <tissue evidence="1">Leaf</tissue>
    </source>
</reference>
<evidence type="ECO:0000313" key="2">
    <source>
        <dbReference type="Proteomes" id="UP000639772"/>
    </source>
</evidence>
<accession>A0A835RN78</accession>
<sequence length="77" mass="8809">MEKEYKTCGGGDEFFGFQGTTNSVGVLDVTCQRDILKEIHGKSTFSFFTSLFDSRNLRTIEVDHKVPYNDRVDQVRP</sequence>